<dbReference type="Gene3D" id="3.40.30.10">
    <property type="entry name" value="Glutaredoxin"/>
    <property type="match status" value="1"/>
</dbReference>
<organism evidence="1 2">
    <name type="scientific">Polaribacter aestuariivivens</name>
    <dbReference type="NCBI Taxonomy" id="2304626"/>
    <lineage>
        <taxon>Bacteria</taxon>
        <taxon>Pseudomonadati</taxon>
        <taxon>Bacteroidota</taxon>
        <taxon>Flavobacteriia</taxon>
        <taxon>Flavobacteriales</taxon>
        <taxon>Flavobacteriaceae</taxon>
    </lineage>
</organism>
<reference evidence="1 2" key="1">
    <citation type="submission" date="2019-05" db="EMBL/GenBank/DDBJ databases">
        <title>Polaribacter aestuariivivens sp. nov., isolated from a tidal flat.</title>
        <authorList>
            <person name="Yoon J.-H."/>
        </authorList>
    </citation>
    <scope>NUCLEOTIDE SEQUENCE [LARGE SCALE GENOMIC DNA]</scope>
    <source>
        <strain evidence="1 2">DBTF-3</strain>
    </source>
</reference>
<dbReference type="OrthoDB" id="1437325at2"/>
<dbReference type="Proteomes" id="UP000307140">
    <property type="component" value="Unassembled WGS sequence"/>
</dbReference>
<sequence length="217" mass="24850">MKYITKKRVVLFLLFIFPLFFYLILSSGINNFAKLPIITKNISDVSLIDESNSAKFAGNISIVCFLGEDIETIKGAIFNLNQKIYKPFYGFKNFQIIAIYPEDKKEEVKVLKSEIGAFTDMVKWKFVSSSKPAINALYESFKTTENLNNLQTSKAFIIDKEVNLRGRTDDEDFKDGKLFGYDMSSVAILNNKMKDDVKVLLAEYRLALKKNDADREI</sequence>
<keyword evidence="2" id="KW-1185">Reference proteome</keyword>
<name>A0A5S3NC14_9FLAO</name>
<evidence type="ECO:0008006" key="3">
    <source>
        <dbReference type="Google" id="ProtNLM"/>
    </source>
</evidence>
<accession>A0A5S3NC14</accession>
<comment type="caution">
    <text evidence="1">The sequence shown here is derived from an EMBL/GenBank/DDBJ whole genome shotgun (WGS) entry which is preliminary data.</text>
</comment>
<evidence type="ECO:0000313" key="2">
    <source>
        <dbReference type="Proteomes" id="UP000307140"/>
    </source>
</evidence>
<proteinExistence type="predicted"/>
<gene>
    <name evidence="1" type="ORF">FDT66_06955</name>
</gene>
<dbReference type="RefSeq" id="WP_138535446.1">
    <property type="nucleotide sequence ID" value="NZ_VANR01000003.1"/>
</dbReference>
<dbReference type="AlphaFoldDB" id="A0A5S3NC14"/>
<protein>
    <recommendedName>
        <fullName evidence="3">Membrane or secreted protein</fullName>
    </recommendedName>
</protein>
<dbReference type="EMBL" id="VANR01000003">
    <property type="protein sequence ID" value="TMM30496.1"/>
    <property type="molecule type" value="Genomic_DNA"/>
</dbReference>
<evidence type="ECO:0000313" key="1">
    <source>
        <dbReference type="EMBL" id="TMM30496.1"/>
    </source>
</evidence>